<keyword evidence="1" id="KW-0503">Monooxygenase</keyword>
<gene>
    <name evidence="1" type="ORF">Daura_28950</name>
</gene>
<dbReference type="AlphaFoldDB" id="A0A9Q9I804"/>
<dbReference type="InterPro" id="IPR013785">
    <property type="entry name" value="Aldolase_TIM"/>
</dbReference>
<accession>A0A9Q9I804</accession>
<dbReference type="RefSeq" id="WP_033358162.1">
    <property type="nucleotide sequence ID" value="NZ_CP073767.1"/>
</dbReference>
<proteinExistence type="predicted"/>
<evidence type="ECO:0000313" key="2">
    <source>
        <dbReference type="Proteomes" id="UP001058003"/>
    </source>
</evidence>
<dbReference type="KEGG" id="daur:Daura_28950"/>
<name>A0A9Q9I804_9ACTN</name>
<dbReference type="Gene3D" id="3.20.20.70">
    <property type="entry name" value="Aldolase class I"/>
    <property type="match status" value="1"/>
</dbReference>
<protein>
    <submittedName>
        <fullName evidence="1">Nitronate monooxygenase</fullName>
    </submittedName>
</protein>
<dbReference type="Pfam" id="PF03060">
    <property type="entry name" value="NMO"/>
    <property type="match status" value="1"/>
</dbReference>
<keyword evidence="2" id="KW-1185">Reference proteome</keyword>
<dbReference type="PANTHER" id="PTHR32332">
    <property type="entry name" value="2-NITROPROPANE DIOXYGENASE"/>
    <property type="match status" value="1"/>
</dbReference>
<organism evidence="1 2">
    <name type="scientific">Dactylosporangium aurantiacum</name>
    <dbReference type="NCBI Taxonomy" id="35754"/>
    <lineage>
        <taxon>Bacteria</taxon>
        <taxon>Bacillati</taxon>
        <taxon>Actinomycetota</taxon>
        <taxon>Actinomycetes</taxon>
        <taxon>Micromonosporales</taxon>
        <taxon>Micromonosporaceae</taxon>
        <taxon>Dactylosporangium</taxon>
    </lineage>
</organism>
<sequence>MALTTRFTTMLGVRHPVVLAPMGGSAGGALTDLDEARRALDVGGSADGRGVAAALALGAAGAVIGTRFQATAETLAAQTEDALTRALGGER</sequence>
<dbReference type="Proteomes" id="UP001058003">
    <property type="component" value="Chromosome"/>
</dbReference>
<keyword evidence="1" id="KW-0560">Oxidoreductase</keyword>
<dbReference type="SUPFAM" id="SSF51412">
    <property type="entry name" value="Inosine monophosphate dehydrogenase (IMPDH)"/>
    <property type="match status" value="1"/>
</dbReference>
<evidence type="ECO:0000313" key="1">
    <source>
        <dbReference type="EMBL" id="UWZ50836.1"/>
    </source>
</evidence>
<reference evidence="1" key="1">
    <citation type="submission" date="2021-04" db="EMBL/GenBank/DDBJ databases">
        <title>Dactylosporangium aurantiacum NRRL B-8018 full assembly.</title>
        <authorList>
            <person name="Hartkoorn R.C."/>
            <person name="Beaudoing E."/>
            <person name="Hot D."/>
        </authorList>
    </citation>
    <scope>NUCLEOTIDE SEQUENCE</scope>
    <source>
        <strain evidence="1">NRRL B-8018</strain>
    </source>
</reference>
<dbReference type="EMBL" id="CP073767">
    <property type="protein sequence ID" value="UWZ50836.1"/>
    <property type="molecule type" value="Genomic_DNA"/>
</dbReference>
<dbReference type="GO" id="GO:0004497">
    <property type="term" value="F:monooxygenase activity"/>
    <property type="evidence" value="ECO:0007669"/>
    <property type="project" value="UniProtKB-KW"/>
</dbReference>